<reference evidence="2 3" key="1">
    <citation type="journal article" date="2014" name="Genome Biol. Evol.">
        <title>The genome of the myxosporean Thelohanellus kitauei shows adaptations to nutrient acquisition within its fish host.</title>
        <authorList>
            <person name="Yang Y."/>
            <person name="Xiong J."/>
            <person name="Zhou Z."/>
            <person name="Huo F."/>
            <person name="Miao W."/>
            <person name="Ran C."/>
            <person name="Liu Y."/>
            <person name="Zhang J."/>
            <person name="Feng J."/>
            <person name="Wang M."/>
            <person name="Wang M."/>
            <person name="Wang L."/>
            <person name="Yao B."/>
        </authorList>
    </citation>
    <scope>NUCLEOTIDE SEQUENCE [LARGE SCALE GENOMIC DNA]</scope>
    <source>
        <strain evidence="2">Wuqing</strain>
    </source>
</reference>
<keyword evidence="3" id="KW-1185">Reference proteome</keyword>
<accession>A0A0C2MSY1</accession>
<name>A0A0C2MSY1_THEKT</name>
<comment type="caution">
    <text evidence="2">The sequence shown here is derived from an EMBL/GenBank/DDBJ whole genome shotgun (WGS) entry which is preliminary data.</text>
</comment>
<evidence type="ECO:0000313" key="2">
    <source>
        <dbReference type="EMBL" id="KII67325.1"/>
    </source>
</evidence>
<keyword evidence="1" id="KW-0472">Membrane</keyword>
<sequence length="182" mass="21717">MTRAEIKCLCLDSETELEISKCNIFFLYEENRPIYNSTLGYKYKFNKNTKYMFPHQTIFVLFDDVGEHVFEFIIYDISVQFEYYRATCVVNNRERTINITNYMAPILVYPCYSVGDEYLEDSDIDREVTFFDNINQKIQEYSPWLLPIFAFALMVVIIAFLVYYIANRPKKWAYGQTSLTWA</sequence>
<dbReference type="Proteomes" id="UP000031668">
    <property type="component" value="Unassembled WGS sequence"/>
</dbReference>
<gene>
    <name evidence="2" type="ORF">RF11_15585</name>
</gene>
<protein>
    <submittedName>
        <fullName evidence="2">Uncharacterized protein</fullName>
    </submittedName>
</protein>
<proteinExistence type="predicted"/>
<feature type="transmembrane region" description="Helical" evidence="1">
    <location>
        <begin position="144"/>
        <end position="166"/>
    </location>
</feature>
<keyword evidence="1" id="KW-0812">Transmembrane</keyword>
<evidence type="ECO:0000256" key="1">
    <source>
        <dbReference type="SAM" id="Phobius"/>
    </source>
</evidence>
<keyword evidence="1" id="KW-1133">Transmembrane helix</keyword>
<dbReference type="AlphaFoldDB" id="A0A0C2MSY1"/>
<evidence type="ECO:0000313" key="3">
    <source>
        <dbReference type="Proteomes" id="UP000031668"/>
    </source>
</evidence>
<dbReference type="EMBL" id="JWZT01003235">
    <property type="protein sequence ID" value="KII67325.1"/>
    <property type="molecule type" value="Genomic_DNA"/>
</dbReference>
<organism evidence="2 3">
    <name type="scientific">Thelohanellus kitauei</name>
    <name type="common">Myxosporean</name>
    <dbReference type="NCBI Taxonomy" id="669202"/>
    <lineage>
        <taxon>Eukaryota</taxon>
        <taxon>Metazoa</taxon>
        <taxon>Cnidaria</taxon>
        <taxon>Myxozoa</taxon>
        <taxon>Myxosporea</taxon>
        <taxon>Bivalvulida</taxon>
        <taxon>Platysporina</taxon>
        <taxon>Myxobolidae</taxon>
        <taxon>Thelohanellus</taxon>
    </lineage>
</organism>